<dbReference type="PANTHER" id="PTHR12345:SF3">
    <property type="entry name" value="PDZ DOMAIN-CONTAINING PROTEIN"/>
    <property type="match status" value="1"/>
</dbReference>
<dbReference type="SUPFAM" id="SSF50156">
    <property type="entry name" value="PDZ domain-like"/>
    <property type="match status" value="2"/>
</dbReference>
<dbReference type="Pfam" id="PF17820">
    <property type="entry name" value="PDZ_6"/>
    <property type="match status" value="1"/>
</dbReference>
<dbReference type="InterPro" id="IPR001478">
    <property type="entry name" value="PDZ"/>
</dbReference>
<keyword evidence="1" id="KW-0677">Repeat</keyword>
<dbReference type="InterPro" id="IPR041489">
    <property type="entry name" value="PDZ_6"/>
</dbReference>
<dbReference type="Pfam" id="PF00595">
    <property type="entry name" value="PDZ"/>
    <property type="match status" value="1"/>
</dbReference>
<reference evidence="3 4" key="1">
    <citation type="submission" date="2018-10" db="EMBL/GenBank/DDBJ databases">
        <authorList>
            <consortium name="Pathogen Informatics"/>
        </authorList>
    </citation>
    <scope>NUCLEOTIDE SEQUENCE [LARGE SCALE GENOMIC DNA]</scope>
</reference>
<organism evidence="5">
    <name type="scientific">Mesocestoides corti</name>
    <name type="common">Flatworm</name>
    <dbReference type="NCBI Taxonomy" id="53468"/>
    <lineage>
        <taxon>Eukaryota</taxon>
        <taxon>Metazoa</taxon>
        <taxon>Spiralia</taxon>
        <taxon>Lophotrochozoa</taxon>
        <taxon>Platyhelminthes</taxon>
        <taxon>Cestoda</taxon>
        <taxon>Eucestoda</taxon>
        <taxon>Cyclophyllidea</taxon>
        <taxon>Mesocestoididae</taxon>
        <taxon>Mesocestoides</taxon>
    </lineage>
</organism>
<dbReference type="GO" id="GO:0005886">
    <property type="term" value="C:plasma membrane"/>
    <property type="evidence" value="ECO:0007669"/>
    <property type="project" value="TreeGrafter"/>
</dbReference>
<dbReference type="AlphaFoldDB" id="A0A0R3UL80"/>
<gene>
    <name evidence="3" type="ORF">MCOS_LOCUS8418</name>
</gene>
<dbReference type="WBParaSite" id="MCU_005888-RA">
    <property type="protein sequence ID" value="MCU_005888-RA"/>
    <property type="gene ID" value="MCU_005888"/>
</dbReference>
<reference evidence="5" key="2">
    <citation type="submission" date="2019-11" db="UniProtKB">
        <authorList>
            <consortium name="WormBaseParasite"/>
        </authorList>
    </citation>
    <scope>IDENTIFICATION</scope>
</reference>
<dbReference type="STRING" id="53468.A0A0R3UL80"/>
<dbReference type="Proteomes" id="UP000267029">
    <property type="component" value="Unassembled WGS sequence"/>
</dbReference>
<dbReference type="SMART" id="SM00228">
    <property type="entry name" value="PDZ"/>
    <property type="match status" value="2"/>
</dbReference>
<accession>A0A0R3UL80</accession>
<dbReference type="Gene3D" id="2.30.42.10">
    <property type="match status" value="2"/>
</dbReference>
<sequence>MSLYPTFEGLTIGKEIEAQNNLAQTLTTNAACSNVGGVNYAALASEFLGLDLSLVRYDDYGNACYGGETAAGAVVSHAGTAISIPASGTIERRDPIEVSQGVREMTLCKNAKGLVGMQLRNQDCGVFVTYVERDSPAAMAGLRFGDQVLQINGQFTAGMCGRKAMNLIKNGPANNISVVIRDRPLERCVTLSKNSLGSVGMLIKDGKVDSIVEGSSAARNGVLVNHQLVEVNGVNVLGLSDKKIRDLLKTTGQTVKITLMPSFFFEHLSKKLGRSFLRNMDRSEPMA</sequence>
<dbReference type="GO" id="GO:0005737">
    <property type="term" value="C:cytoplasm"/>
    <property type="evidence" value="ECO:0007669"/>
    <property type="project" value="TreeGrafter"/>
</dbReference>
<evidence type="ECO:0000313" key="4">
    <source>
        <dbReference type="Proteomes" id="UP000267029"/>
    </source>
</evidence>
<proteinExistence type="predicted"/>
<protein>
    <submittedName>
        <fullName evidence="5">Syntenin-1</fullName>
    </submittedName>
</protein>
<evidence type="ECO:0000259" key="2">
    <source>
        <dbReference type="PROSITE" id="PS50106"/>
    </source>
</evidence>
<feature type="domain" description="PDZ" evidence="2">
    <location>
        <begin position="104"/>
        <end position="183"/>
    </location>
</feature>
<feature type="domain" description="PDZ" evidence="2">
    <location>
        <begin position="188"/>
        <end position="263"/>
    </location>
</feature>
<evidence type="ECO:0000313" key="5">
    <source>
        <dbReference type="WBParaSite" id="MCU_005888-RA"/>
    </source>
</evidence>
<evidence type="ECO:0000313" key="3">
    <source>
        <dbReference type="EMBL" id="VDD82415.1"/>
    </source>
</evidence>
<dbReference type="InterPro" id="IPR051230">
    <property type="entry name" value="APP-Binding"/>
</dbReference>
<evidence type="ECO:0000256" key="1">
    <source>
        <dbReference type="ARBA" id="ARBA00022737"/>
    </source>
</evidence>
<dbReference type="PANTHER" id="PTHR12345">
    <property type="entry name" value="SYNTENIN RELATED"/>
    <property type="match status" value="1"/>
</dbReference>
<name>A0A0R3UL80_MESCO</name>
<dbReference type="EMBL" id="UXSR01005508">
    <property type="protein sequence ID" value="VDD82415.1"/>
    <property type="molecule type" value="Genomic_DNA"/>
</dbReference>
<dbReference type="OrthoDB" id="10059177at2759"/>
<keyword evidence="4" id="KW-1185">Reference proteome</keyword>
<dbReference type="InterPro" id="IPR036034">
    <property type="entry name" value="PDZ_sf"/>
</dbReference>
<dbReference type="PROSITE" id="PS50106">
    <property type="entry name" value="PDZ"/>
    <property type="match status" value="2"/>
</dbReference>